<name>A0A1I7DKS6_9BURK</name>
<dbReference type="OrthoDB" id="5296765at2"/>
<dbReference type="GO" id="GO:0016887">
    <property type="term" value="F:ATP hydrolysis activity"/>
    <property type="evidence" value="ECO:0007669"/>
    <property type="project" value="InterPro"/>
</dbReference>
<dbReference type="EMBL" id="FPBH01000010">
    <property type="protein sequence ID" value="SFU12308.1"/>
    <property type="molecule type" value="Genomic_DNA"/>
</dbReference>
<dbReference type="PROSITE" id="PS00211">
    <property type="entry name" value="ABC_TRANSPORTER_1"/>
    <property type="match status" value="1"/>
</dbReference>
<dbReference type="SUPFAM" id="SSF52540">
    <property type="entry name" value="P-loop containing nucleoside triphosphate hydrolases"/>
    <property type="match status" value="1"/>
</dbReference>
<evidence type="ECO:0000313" key="9">
    <source>
        <dbReference type="EMBL" id="SFU12308.1"/>
    </source>
</evidence>
<keyword evidence="4" id="KW-0997">Cell inner membrane</keyword>
<dbReference type="InterPro" id="IPR027417">
    <property type="entry name" value="P-loop_NTPase"/>
</dbReference>
<evidence type="ECO:0000256" key="6">
    <source>
        <dbReference type="ARBA" id="ARBA00022840"/>
    </source>
</evidence>
<evidence type="ECO:0000256" key="7">
    <source>
        <dbReference type="SAM" id="MobiDB-lite"/>
    </source>
</evidence>
<feature type="domain" description="ABC transporter" evidence="8">
    <location>
        <begin position="23"/>
        <end position="256"/>
    </location>
</feature>
<evidence type="ECO:0000259" key="8">
    <source>
        <dbReference type="PROSITE" id="PS50893"/>
    </source>
</evidence>
<dbReference type="Proteomes" id="UP000198844">
    <property type="component" value="Unassembled WGS sequence"/>
</dbReference>
<dbReference type="PANTHER" id="PTHR42734">
    <property type="entry name" value="METAL TRANSPORT SYSTEM ATP-BINDING PROTEIN TM_0124-RELATED"/>
    <property type="match status" value="1"/>
</dbReference>
<feature type="region of interest" description="Disordered" evidence="7">
    <location>
        <begin position="276"/>
        <end position="323"/>
    </location>
</feature>
<dbReference type="AlphaFoldDB" id="A0A1I7DKS6"/>
<evidence type="ECO:0000256" key="3">
    <source>
        <dbReference type="ARBA" id="ARBA00022475"/>
    </source>
</evidence>
<proteinExistence type="inferred from homology"/>
<evidence type="ECO:0000256" key="5">
    <source>
        <dbReference type="ARBA" id="ARBA00022741"/>
    </source>
</evidence>
<reference evidence="9 10" key="1">
    <citation type="submission" date="2016-10" db="EMBL/GenBank/DDBJ databases">
        <authorList>
            <person name="de Groot N.N."/>
        </authorList>
    </citation>
    <scope>NUCLEOTIDE SEQUENCE [LARGE SCALE GENOMIC DNA]</scope>
    <source>
        <strain evidence="9 10">LMG 27731</strain>
    </source>
</reference>
<protein>
    <submittedName>
        <fullName evidence="9">Zinc/manganese transport system ATP-binding protein</fullName>
    </submittedName>
</protein>
<accession>A0A1I7DKS6</accession>
<keyword evidence="6 9" id="KW-0067">ATP-binding</keyword>
<dbReference type="RefSeq" id="WP_093635633.1">
    <property type="nucleotide sequence ID" value="NZ_CAJNBE010000001.1"/>
</dbReference>
<keyword evidence="3" id="KW-1003">Cell membrane</keyword>
<dbReference type="InterPro" id="IPR003593">
    <property type="entry name" value="AAA+_ATPase"/>
</dbReference>
<dbReference type="SMART" id="SM00382">
    <property type="entry name" value="AAA"/>
    <property type="match status" value="1"/>
</dbReference>
<dbReference type="CDD" id="cd03235">
    <property type="entry name" value="ABC_Metallic_Cations"/>
    <property type="match status" value="1"/>
</dbReference>
<keyword evidence="4" id="KW-0472">Membrane</keyword>
<feature type="compositionally biased region" description="Basic and acidic residues" evidence="7">
    <location>
        <begin position="276"/>
        <end position="288"/>
    </location>
</feature>
<dbReference type="InterPro" id="IPR017871">
    <property type="entry name" value="ABC_transporter-like_CS"/>
</dbReference>
<evidence type="ECO:0000313" key="10">
    <source>
        <dbReference type="Proteomes" id="UP000198844"/>
    </source>
</evidence>
<dbReference type="GO" id="GO:0005524">
    <property type="term" value="F:ATP binding"/>
    <property type="evidence" value="ECO:0007669"/>
    <property type="project" value="UniProtKB-KW"/>
</dbReference>
<dbReference type="InterPro" id="IPR003439">
    <property type="entry name" value="ABC_transporter-like_ATP-bd"/>
</dbReference>
<comment type="similarity">
    <text evidence="1">Belongs to the ABC transporter superfamily.</text>
</comment>
<sequence length="323" mass="34911">MNETGRSTPANVSTGARSNVPVLELERVTLELGGRTILRDAGFVVNQGEFIGVLGPNGAGKTTLMRAVLGLVPAASGAIRVLGQPVERGNSSIGYMPQTRSALAGRRVRGRDFVAMAADGHRWGLPHADSKTRADVERVLDLVGGRQLAERPLSELSGGERQRLLLAQCLLGNPKLLLLDEPLISLDPHHQKSVVELVRRVQQELGIAVLFSAHELNPLLHALDRVLYLGSGVAALGTVDEVITRPVLSRLYGSPIDVMRVNGRIFVMSGDVEVEKHDHEHEHDENGGHSHSHGHGHSHSHDHGGAHSHSHQHDSRDGHKHDV</sequence>
<dbReference type="InterPro" id="IPR050153">
    <property type="entry name" value="Metal_Ion_Import_ABC"/>
</dbReference>
<dbReference type="Pfam" id="PF00005">
    <property type="entry name" value="ABC_tran"/>
    <property type="match status" value="1"/>
</dbReference>
<feature type="compositionally biased region" description="Basic and acidic residues" evidence="7">
    <location>
        <begin position="299"/>
        <end position="323"/>
    </location>
</feature>
<evidence type="ECO:0000256" key="2">
    <source>
        <dbReference type="ARBA" id="ARBA00022448"/>
    </source>
</evidence>
<keyword evidence="2" id="KW-0813">Transport</keyword>
<dbReference type="Gene3D" id="3.40.50.300">
    <property type="entry name" value="P-loop containing nucleotide triphosphate hydrolases"/>
    <property type="match status" value="1"/>
</dbReference>
<dbReference type="PANTHER" id="PTHR42734:SF17">
    <property type="entry name" value="METAL TRANSPORT SYSTEM ATP-BINDING PROTEIN TM_0124-RELATED"/>
    <property type="match status" value="1"/>
</dbReference>
<organism evidence="9 10">
    <name type="scientific">Paraburkholderia aspalathi</name>
    <dbReference type="NCBI Taxonomy" id="1324617"/>
    <lineage>
        <taxon>Bacteria</taxon>
        <taxon>Pseudomonadati</taxon>
        <taxon>Pseudomonadota</taxon>
        <taxon>Betaproteobacteria</taxon>
        <taxon>Burkholderiales</taxon>
        <taxon>Burkholderiaceae</taxon>
        <taxon>Paraburkholderia</taxon>
    </lineage>
</organism>
<evidence type="ECO:0000256" key="1">
    <source>
        <dbReference type="ARBA" id="ARBA00005417"/>
    </source>
</evidence>
<gene>
    <name evidence="9" type="ORF">SAMN05192563_1010160</name>
</gene>
<evidence type="ECO:0000256" key="4">
    <source>
        <dbReference type="ARBA" id="ARBA00022519"/>
    </source>
</evidence>
<dbReference type="PROSITE" id="PS50893">
    <property type="entry name" value="ABC_TRANSPORTER_2"/>
    <property type="match status" value="1"/>
</dbReference>
<keyword evidence="5" id="KW-0547">Nucleotide-binding</keyword>